<dbReference type="Proteomes" id="UP000016540">
    <property type="component" value="Unassembled WGS sequence"/>
</dbReference>
<proteinExistence type="predicted"/>
<accession>R8B2E2</accession>
<dbReference type="InterPro" id="IPR049806">
    <property type="entry name" value="MasK-like_C"/>
</dbReference>
<evidence type="ECO:0008006" key="5">
    <source>
        <dbReference type="Google" id="ProtNLM"/>
    </source>
</evidence>
<dbReference type="OrthoDB" id="7057177at2"/>
<keyword evidence="2" id="KW-0472">Membrane</keyword>
<protein>
    <recommendedName>
        <fullName evidence="5">TonB family protein</fullName>
    </recommendedName>
</protein>
<evidence type="ECO:0000313" key="4">
    <source>
        <dbReference type="Proteomes" id="UP000016540"/>
    </source>
</evidence>
<dbReference type="STRING" id="1318628.MARLIPOL_08124"/>
<dbReference type="SUPFAM" id="SSF74653">
    <property type="entry name" value="TolA/TonB C-terminal domain"/>
    <property type="match status" value="1"/>
</dbReference>
<dbReference type="PATRIC" id="fig|1318628.3.peg.1629"/>
<feature type="transmembrane region" description="Helical" evidence="2">
    <location>
        <begin position="21"/>
        <end position="41"/>
    </location>
</feature>
<feature type="compositionally biased region" description="Polar residues" evidence="1">
    <location>
        <begin position="140"/>
        <end position="158"/>
    </location>
</feature>
<dbReference type="RefSeq" id="WP_012137628.1">
    <property type="nucleotide sequence ID" value="NZ_KE007317.1"/>
</dbReference>
<dbReference type="Gene3D" id="3.30.1150.10">
    <property type="match status" value="1"/>
</dbReference>
<name>R8B2E2_9GAMM</name>
<dbReference type="NCBIfam" id="NF033768">
    <property type="entry name" value="myxo_SS_tail"/>
    <property type="match status" value="1"/>
</dbReference>
<feature type="region of interest" description="Disordered" evidence="1">
    <location>
        <begin position="46"/>
        <end position="128"/>
    </location>
</feature>
<dbReference type="HOGENOM" id="CLU_074088_0_0_6"/>
<evidence type="ECO:0000313" key="3">
    <source>
        <dbReference type="EMBL" id="EON92704.1"/>
    </source>
</evidence>
<organism evidence="3 4">
    <name type="scientific">Marinobacter lipolyticus SM19</name>
    <dbReference type="NCBI Taxonomy" id="1318628"/>
    <lineage>
        <taxon>Bacteria</taxon>
        <taxon>Pseudomonadati</taxon>
        <taxon>Pseudomonadota</taxon>
        <taxon>Gammaproteobacteria</taxon>
        <taxon>Pseudomonadales</taxon>
        <taxon>Marinobacteraceae</taxon>
        <taxon>Marinobacter</taxon>
    </lineage>
</organism>
<dbReference type="AlphaFoldDB" id="R8B2E2"/>
<keyword evidence="2" id="KW-1133">Transmembrane helix</keyword>
<evidence type="ECO:0000256" key="1">
    <source>
        <dbReference type="SAM" id="MobiDB-lite"/>
    </source>
</evidence>
<comment type="caution">
    <text evidence="3">The sequence shown here is derived from an EMBL/GenBank/DDBJ whole genome shotgun (WGS) entry which is preliminary data.</text>
</comment>
<dbReference type="EMBL" id="ASAD01000010">
    <property type="protein sequence ID" value="EON92704.1"/>
    <property type="molecule type" value="Genomic_DNA"/>
</dbReference>
<keyword evidence="4" id="KW-1185">Reference proteome</keyword>
<gene>
    <name evidence="3" type="ORF">MARLIPOL_08124</name>
</gene>
<reference evidence="3 4" key="1">
    <citation type="journal article" date="2013" name="Genome Announc.">
        <title>Draft Genome Sequence of the Moderately Halophilic Bacterium Marinobacter lipolyticus Strain SM19.</title>
        <authorList>
            <person name="Papke R.T."/>
            <person name="de la Haba R.R."/>
            <person name="Infante-Dominguez C."/>
            <person name="Perez D."/>
            <person name="Sanchez-Porro C."/>
            <person name="Lapierre P."/>
            <person name="Ventosa A."/>
        </authorList>
    </citation>
    <scope>NUCLEOTIDE SEQUENCE [LARGE SCALE GENOMIC DNA]</scope>
    <source>
        <strain evidence="3 4">SM19</strain>
    </source>
</reference>
<feature type="region of interest" description="Disordered" evidence="1">
    <location>
        <begin position="140"/>
        <end position="159"/>
    </location>
</feature>
<evidence type="ECO:0000256" key="2">
    <source>
        <dbReference type="SAM" id="Phobius"/>
    </source>
</evidence>
<sequence length="314" mass="34607">MAEPSGYRTGLPWSSAKGENGRFGLILLFTVALFLPPAIWIPGLELPEPERSENEDEPPRLAKLIEQRKPPKPVVAPDPKPKPEIEQDTMADVPIPEKQTPVRQRSASDPMPEPTQQTVDQAREKASRSGLLAMKAQLATLRSSESEPGQQLVANISDTIPDRTRGIEESAEVLRGSGGVTSERGPKKHVNVADHKVREVTVAPEPVPEAVAKPDAGPAQRGMSNIRKVFDTQKTALYSLYRRELRQDPTLEGKVLLELVIEPDGSVSRCEVVSSELDNPELERRIATRVQLFNFGADEVEARKVKFPIDFLPG</sequence>
<dbReference type="eggNOG" id="COG0810">
    <property type="taxonomic scope" value="Bacteria"/>
</dbReference>
<feature type="compositionally biased region" description="Basic and acidic residues" evidence="1">
    <location>
        <begin position="48"/>
        <end position="69"/>
    </location>
</feature>
<keyword evidence="2" id="KW-0812">Transmembrane</keyword>